<dbReference type="Proteomes" id="UP000584670">
    <property type="component" value="Unassembled WGS sequence"/>
</dbReference>
<sequence length="78" mass="8307">MVKRPDLAVRRTITDAHRGNLRPGEISYDLANDGMGCTTSGGHVDDTVPRLEALKAQRIRALKESVPAADPPVPCGDG</sequence>
<gene>
    <name evidence="1" type="ORF">H4N64_35900</name>
</gene>
<accession>A0A7X1JAS3</accession>
<dbReference type="RefSeq" id="WP_186286768.1">
    <property type="nucleotide sequence ID" value="NZ_JACMSF010000059.1"/>
</dbReference>
<evidence type="ECO:0000313" key="1">
    <source>
        <dbReference type="EMBL" id="MBC2906814.1"/>
    </source>
</evidence>
<evidence type="ECO:0000313" key="2">
    <source>
        <dbReference type="Proteomes" id="UP000584670"/>
    </source>
</evidence>
<dbReference type="AlphaFoldDB" id="A0A7X1JAS3"/>
<comment type="caution">
    <text evidence="1">The sequence shown here is derived from an EMBL/GenBank/DDBJ whole genome shotgun (WGS) entry which is preliminary data.</text>
</comment>
<protein>
    <submittedName>
        <fullName evidence="1">Uncharacterized protein</fullName>
    </submittedName>
</protein>
<proteinExistence type="predicted"/>
<reference evidence="1 2" key="1">
    <citation type="submission" date="2020-08" db="EMBL/GenBank/DDBJ databases">
        <title>Streptomyces sp. PSKA01 genome sequencing and assembly.</title>
        <authorList>
            <person name="Mandal S."/>
            <person name="Maiti P.K."/>
            <person name="Das P."/>
        </authorList>
    </citation>
    <scope>NUCLEOTIDE SEQUENCE [LARGE SCALE GENOMIC DNA]</scope>
    <source>
        <strain evidence="1 2">PSKA01</strain>
    </source>
</reference>
<keyword evidence="2" id="KW-1185">Reference proteome</keyword>
<organism evidence="1 2">
    <name type="scientific">Streptomyces cupreus</name>
    <dbReference type="NCBI Taxonomy" id="2759956"/>
    <lineage>
        <taxon>Bacteria</taxon>
        <taxon>Bacillati</taxon>
        <taxon>Actinomycetota</taxon>
        <taxon>Actinomycetes</taxon>
        <taxon>Kitasatosporales</taxon>
        <taxon>Streptomycetaceae</taxon>
        <taxon>Streptomyces</taxon>
    </lineage>
</organism>
<dbReference type="EMBL" id="JACMSF010000059">
    <property type="protein sequence ID" value="MBC2906814.1"/>
    <property type="molecule type" value="Genomic_DNA"/>
</dbReference>
<name>A0A7X1JAS3_9ACTN</name>